<proteinExistence type="predicted"/>
<dbReference type="EMBL" id="SMLL01000005">
    <property type="protein sequence ID" value="TFY98581.1"/>
    <property type="molecule type" value="Genomic_DNA"/>
</dbReference>
<comment type="caution">
    <text evidence="2">The sequence shown here is derived from an EMBL/GenBank/DDBJ whole genome shotgun (WGS) entry which is preliminary data.</text>
</comment>
<feature type="transmembrane region" description="Helical" evidence="1">
    <location>
        <begin position="145"/>
        <end position="166"/>
    </location>
</feature>
<keyword evidence="1" id="KW-0472">Membrane</keyword>
<accession>A0A4Z0BIM6</accession>
<feature type="transmembrane region" description="Helical" evidence="1">
    <location>
        <begin position="244"/>
        <end position="263"/>
    </location>
</feature>
<dbReference type="RefSeq" id="WP_135285732.1">
    <property type="nucleotide sequence ID" value="NZ_SMLL01000005.1"/>
</dbReference>
<feature type="transmembrane region" description="Helical" evidence="1">
    <location>
        <begin position="172"/>
        <end position="193"/>
    </location>
</feature>
<keyword evidence="1" id="KW-0812">Transmembrane</keyword>
<protein>
    <recommendedName>
        <fullName evidence="4">Glycosyltransferase RgtA/B/C/D-like domain-containing protein</fullName>
    </recommendedName>
</protein>
<reference evidence="2 3" key="1">
    <citation type="submission" date="2019-03" db="EMBL/GenBank/DDBJ databases">
        <title>Ramlibacter rhizophilus CCTCC AB2015357, whole genome shotgun sequence.</title>
        <authorList>
            <person name="Zhang X."/>
            <person name="Feng G."/>
            <person name="Zhu H."/>
        </authorList>
    </citation>
    <scope>NUCLEOTIDE SEQUENCE [LARGE SCALE GENOMIC DNA]</scope>
    <source>
        <strain evidence="2 3">CCTCC AB2015357</strain>
    </source>
</reference>
<feature type="transmembrane region" description="Helical" evidence="1">
    <location>
        <begin position="112"/>
        <end position="138"/>
    </location>
</feature>
<evidence type="ECO:0008006" key="4">
    <source>
        <dbReference type="Google" id="ProtNLM"/>
    </source>
</evidence>
<dbReference type="OrthoDB" id="9152418at2"/>
<organism evidence="2 3">
    <name type="scientific">Ramlibacter rhizophilus</name>
    <dbReference type="NCBI Taxonomy" id="1781167"/>
    <lineage>
        <taxon>Bacteria</taxon>
        <taxon>Pseudomonadati</taxon>
        <taxon>Pseudomonadota</taxon>
        <taxon>Betaproteobacteria</taxon>
        <taxon>Burkholderiales</taxon>
        <taxon>Comamonadaceae</taxon>
        <taxon>Ramlibacter</taxon>
    </lineage>
</organism>
<feature type="transmembrane region" description="Helical" evidence="1">
    <location>
        <begin position="451"/>
        <end position="474"/>
    </location>
</feature>
<feature type="transmembrane region" description="Helical" evidence="1">
    <location>
        <begin position="205"/>
        <end position="232"/>
    </location>
</feature>
<gene>
    <name evidence="2" type="ORF">EZ242_13680</name>
</gene>
<evidence type="ECO:0000313" key="3">
    <source>
        <dbReference type="Proteomes" id="UP000297564"/>
    </source>
</evidence>
<keyword evidence="1" id="KW-1133">Transmembrane helix</keyword>
<evidence type="ECO:0000313" key="2">
    <source>
        <dbReference type="EMBL" id="TFY98581.1"/>
    </source>
</evidence>
<feature type="transmembrane region" description="Helical" evidence="1">
    <location>
        <begin position="415"/>
        <end position="436"/>
    </location>
</feature>
<name>A0A4Z0BIM6_9BURK</name>
<evidence type="ECO:0000256" key="1">
    <source>
        <dbReference type="SAM" id="Phobius"/>
    </source>
</evidence>
<dbReference type="Proteomes" id="UP000297564">
    <property type="component" value="Unassembled WGS sequence"/>
</dbReference>
<feature type="transmembrane region" description="Helical" evidence="1">
    <location>
        <begin position="481"/>
        <end position="497"/>
    </location>
</feature>
<dbReference type="AlphaFoldDB" id="A0A4Z0BIM6"/>
<keyword evidence="3" id="KW-1185">Reference proteome</keyword>
<sequence>MTSAPDGAPRRSDRLARAFARLALLVTAALLCVPAVLNGQPFLYPDTPVYVRRAEVGLAKVLGAERIKPWSIESRAAAGPAPAGDATPAGAATPVEEDRSVNLAGRSVYYGALLYGAYAAGSLWLAVVAQALCVAALLYLLIVRLWGFGGIALLAAGAGLALLTPLGAFTGLLMPDLFAGLTVLCSGVLAAYWHRLRRWERIGVAALLLFAIAAHPSHLALAAAIVLVVLGLRLLRVGLRTPGPAIVLLGACVLGGLAAEWVFNKAMTVAVGAPPVRLPHTMAHLVEMGPGTAYLRQNCPQAGYQVCDYVANFPTHWDDFLFSTEPGKGAFWLADARAKRRMGEEQFAFALDVLRFDPVGVVRGLASDVLVQLGTFKVDIGHYGPNATDRFYAGHVPQEVLADMRRTRGVQGGDFDGWLSGATYATVAASLLLLAWRRQGARLARPPGFDGLLLVVGAGVVANAVICAVFAAPLDRFQSRVVWLVPLLALGVVLQMARSRTQGPLAQPA</sequence>